<dbReference type="SUPFAM" id="SSF55729">
    <property type="entry name" value="Acyl-CoA N-acyltransferases (Nat)"/>
    <property type="match status" value="1"/>
</dbReference>
<gene>
    <name evidence="2" type="ORF">GCM10023209_30470</name>
</gene>
<protein>
    <submittedName>
        <fullName evidence="2">N-acetyltransferase</fullName>
    </submittedName>
</protein>
<organism evidence="2 3">
    <name type="scientific">[Roseibacterium] beibuensis</name>
    <dbReference type="NCBI Taxonomy" id="1193142"/>
    <lineage>
        <taxon>Bacteria</taxon>
        <taxon>Pseudomonadati</taxon>
        <taxon>Pseudomonadota</taxon>
        <taxon>Alphaproteobacteria</taxon>
        <taxon>Rhodobacterales</taxon>
        <taxon>Roseobacteraceae</taxon>
        <taxon>Roseicyclus</taxon>
    </lineage>
</organism>
<dbReference type="Proteomes" id="UP001499910">
    <property type="component" value="Unassembled WGS sequence"/>
</dbReference>
<proteinExistence type="predicted"/>
<dbReference type="InterPro" id="IPR000182">
    <property type="entry name" value="GNAT_dom"/>
</dbReference>
<keyword evidence="3" id="KW-1185">Reference proteome</keyword>
<sequence>MQFTQDVAGQEPEVIALFSRVFTESEGEEEGALIGTLVRQMLTRTPEPDLVPYAAWEEGALIGAVLFSRLAFAQDPRTVFLLSPMAVETAWQGNGVGQALIRHALNDLHGRGVDVAVTYGDPAFYGKVGFQPVTVEEVAAPLPLSHPHGWIAQSLDGAPLSPLVGGSACVAALDNPVYW</sequence>
<accession>A0ABP9LHW7</accession>
<evidence type="ECO:0000259" key="1">
    <source>
        <dbReference type="PROSITE" id="PS51186"/>
    </source>
</evidence>
<dbReference type="PROSITE" id="PS51186">
    <property type="entry name" value="GNAT"/>
    <property type="match status" value="1"/>
</dbReference>
<dbReference type="CDD" id="cd04301">
    <property type="entry name" value="NAT_SF"/>
    <property type="match status" value="1"/>
</dbReference>
<dbReference type="InterPro" id="IPR016181">
    <property type="entry name" value="Acyl_CoA_acyltransferase"/>
</dbReference>
<dbReference type="RefSeq" id="WP_259552702.1">
    <property type="nucleotide sequence ID" value="NZ_BAABHW010000005.1"/>
</dbReference>
<feature type="domain" description="N-acetyltransferase" evidence="1">
    <location>
        <begin position="1"/>
        <end position="149"/>
    </location>
</feature>
<evidence type="ECO:0000313" key="3">
    <source>
        <dbReference type="Proteomes" id="UP001499910"/>
    </source>
</evidence>
<dbReference type="Pfam" id="PF13508">
    <property type="entry name" value="Acetyltransf_7"/>
    <property type="match status" value="1"/>
</dbReference>
<comment type="caution">
    <text evidence="2">The sequence shown here is derived from an EMBL/GenBank/DDBJ whole genome shotgun (WGS) entry which is preliminary data.</text>
</comment>
<evidence type="ECO:0000313" key="2">
    <source>
        <dbReference type="EMBL" id="GAA5078903.1"/>
    </source>
</evidence>
<dbReference type="EMBL" id="BAABHW010000005">
    <property type="protein sequence ID" value="GAA5078903.1"/>
    <property type="molecule type" value="Genomic_DNA"/>
</dbReference>
<dbReference type="Gene3D" id="3.40.630.30">
    <property type="match status" value="1"/>
</dbReference>
<reference evidence="3" key="1">
    <citation type="journal article" date="2019" name="Int. J. Syst. Evol. Microbiol.">
        <title>The Global Catalogue of Microorganisms (GCM) 10K type strain sequencing project: providing services to taxonomists for standard genome sequencing and annotation.</title>
        <authorList>
            <consortium name="The Broad Institute Genomics Platform"/>
            <consortium name="The Broad Institute Genome Sequencing Center for Infectious Disease"/>
            <person name="Wu L."/>
            <person name="Ma J."/>
        </authorList>
    </citation>
    <scope>NUCLEOTIDE SEQUENCE [LARGE SCALE GENOMIC DNA]</scope>
    <source>
        <strain evidence="3">JCM 18015</strain>
    </source>
</reference>
<name>A0ABP9LHW7_9RHOB</name>